<accession>X1TBQ6</accession>
<evidence type="ECO:0000313" key="1">
    <source>
        <dbReference type="EMBL" id="GAI84980.1"/>
    </source>
</evidence>
<dbReference type="EMBL" id="BARW01009837">
    <property type="protein sequence ID" value="GAI84980.1"/>
    <property type="molecule type" value="Genomic_DNA"/>
</dbReference>
<dbReference type="AlphaFoldDB" id="X1TBQ6"/>
<organism evidence="1">
    <name type="scientific">marine sediment metagenome</name>
    <dbReference type="NCBI Taxonomy" id="412755"/>
    <lineage>
        <taxon>unclassified sequences</taxon>
        <taxon>metagenomes</taxon>
        <taxon>ecological metagenomes</taxon>
    </lineage>
</organism>
<evidence type="ECO:0008006" key="2">
    <source>
        <dbReference type="Google" id="ProtNLM"/>
    </source>
</evidence>
<gene>
    <name evidence="1" type="ORF">S12H4_19628</name>
</gene>
<proteinExistence type="predicted"/>
<feature type="non-terminal residue" evidence="1">
    <location>
        <position position="54"/>
    </location>
</feature>
<protein>
    <recommendedName>
        <fullName evidence="2">Polysaccharide pyruvyl transferase domain-containing protein</fullName>
    </recommendedName>
</protein>
<sequence>MKKIAIHGFYGEGNLGDEAILKAILQEFSKFPDIEVIVFSSNPKQVSITHGVRS</sequence>
<reference evidence="1" key="1">
    <citation type="journal article" date="2014" name="Front. Microbiol.">
        <title>High frequency of phylogenetically diverse reductive dehalogenase-homologous genes in deep subseafloor sedimentary metagenomes.</title>
        <authorList>
            <person name="Kawai M."/>
            <person name="Futagami T."/>
            <person name="Toyoda A."/>
            <person name="Takaki Y."/>
            <person name="Nishi S."/>
            <person name="Hori S."/>
            <person name="Arai W."/>
            <person name="Tsubouchi T."/>
            <person name="Morono Y."/>
            <person name="Uchiyama I."/>
            <person name="Ito T."/>
            <person name="Fujiyama A."/>
            <person name="Inagaki F."/>
            <person name="Takami H."/>
        </authorList>
    </citation>
    <scope>NUCLEOTIDE SEQUENCE</scope>
    <source>
        <strain evidence="1">Expedition CK06-06</strain>
    </source>
</reference>
<comment type="caution">
    <text evidence="1">The sequence shown here is derived from an EMBL/GenBank/DDBJ whole genome shotgun (WGS) entry which is preliminary data.</text>
</comment>
<name>X1TBQ6_9ZZZZ</name>